<dbReference type="AlphaFoldDB" id="A0A8A1LX42"/>
<dbReference type="EMBL" id="CP069109">
    <property type="protein sequence ID" value="QSS58351.1"/>
    <property type="molecule type" value="Genomic_DNA"/>
</dbReference>
<evidence type="ECO:0000313" key="1">
    <source>
        <dbReference type="EMBL" id="QSS58351.1"/>
    </source>
</evidence>
<dbReference type="Proteomes" id="UP000663671">
    <property type="component" value="Chromosome 2"/>
</dbReference>
<evidence type="ECO:0000313" key="2">
    <source>
        <dbReference type="Proteomes" id="UP000663671"/>
    </source>
</evidence>
<sequence length="87" mass="9952">MNGIYRLMGGGCQRPQEADRCRVSRKHRHPVVTTLRLVHTSKFKTAALPGEAHPSITQRNDHLVFWVSRHQLKPANYTSLLSENHVL</sequence>
<protein>
    <submittedName>
        <fullName evidence="1">Uncharacterized protein</fullName>
    </submittedName>
</protein>
<gene>
    <name evidence="1" type="ORF">I7I51_07775</name>
</gene>
<organism evidence="1 2">
    <name type="scientific">Ajellomyces capsulatus</name>
    <name type="common">Darling's disease fungus</name>
    <name type="synonym">Histoplasma capsulatum</name>
    <dbReference type="NCBI Taxonomy" id="5037"/>
    <lineage>
        <taxon>Eukaryota</taxon>
        <taxon>Fungi</taxon>
        <taxon>Dikarya</taxon>
        <taxon>Ascomycota</taxon>
        <taxon>Pezizomycotina</taxon>
        <taxon>Eurotiomycetes</taxon>
        <taxon>Eurotiomycetidae</taxon>
        <taxon>Onygenales</taxon>
        <taxon>Ajellomycetaceae</taxon>
        <taxon>Histoplasma</taxon>
    </lineage>
</organism>
<accession>A0A8A1LX42</accession>
<proteinExistence type="predicted"/>
<dbReference type="VEuPathDB" id="FungiDB:I7I51_07775"/>
<reference evidence="1" key="1">
    <citation type="submission" date="2021-01" db="EMBL/GenBank/DDBJ databases">
        <title>Chromosome-level genome assembly of a human fungal pathogen reveals clustering of transcriptionally co-regulated genes.</title>
        <authorList>
            <person name="Voorhies M."/>
            <person name="Cohen S."/>
            <person name="Shea T.P."/>
            <person name="Petrus S."/>
            <person name="Munoz J.F."/>
            <person name="Poplawski S."/>
            <person name="Goldman W.E."/>
            <person name="Michael T."/>
            <person name="Cuomo C.A."/>
            <person name="Sil A."/>
            <person name="Beyhan S."/>
        </authorList>
    </citation>
    <scope>NUCLEOTIDE SEQUENCE</scope>
    <source>
        <strain evidence="1">WU24</strain>
    </source>
</reference>
<name>A0A8A1LX42_AJECA</name>